<gene>
    <name evidence="2" type="ORF">NDU88_006617</name>
</gene>
<reference evidence="2" key="1">
    <citation type="journal article" date="2022" name="bioRxiv">
        <title>Sequencing and chromosome-scale assembly of the giantPleurodeles waltlgenome.</title>
        <authorList>
            <person name="Brown T."/>
            <person name="Elewa A."/>
            <person name="Iarovenko S."/>
            <person name="Subramanian E."/>
            <person name="Araus A.J."/>
            <person name="Petzold A."/>
            <person name="Susuki M."/>
            <person name="Suzuki K.-i.T."/>
            <person name="Hayashi T."/>
            <person name="Toyoda A."/>
            <person name="Oliveira C."/>
            <person name="Osipova E."/>
            <person name="Leigh N.D."/>
            <person name="Simon A."/>
            <person name="Yun M.H."/>
        </authorList>
    </citation>
    <scope>NUCLEOTIDE SEQUENCE</scope>
    <source>
        <strain evidence="2">20211129_DDA</strain>
        <tissue evidence="2">Liver</tissue>
    </source>
</reference>
<accession>A0AAV7SQE0</accession>
<protein>
    <submittedName>
        <fullName evidence="2">Uncharacterized protein</fullName>
    </submittedName>
</protein>
<name>A0AAV7SQE0_PLEWA</name>
<feature type="compositionally biased region" description="Basic and acidic residues" evidence="1">
    <location>
        <begin position="29"/>
        <end position="45"/>
    </location>
</feature>
<dbReference type="EMBL" id="JANPWB010000008">
    <property type="protein sequence ID" value="KAJ1166209.1"/>
    <property type="molecule type" value="Genomic_DNA"/>
</dbReference>
<feature type="region of interest" description="Disordered" evidence="1">
    <location>
        <begin position="1"/>
        <end position="45"/>
    </location>
</feature>
<evidence type="ECO:0000313" key="2">
    <source>
        <dbReference type="EMBL" id="KAJ1166209.1"/>
    </source>
</evidence>
<sequence>MGACAAHQTKTDQLAQPCDGATGSYSEEVTGRSERSLKTAGFSDKRGNNTIAEGLAHLPVEDDDENFKNRECDIAFMYDDVLLGIKTDEELEQEMITKQEWEQEMTKNTEMQMIKKNT</sequence>
<proteinExistence type="predicted"/>
<keyword evidence="3" id="KW-1185">Reference proteome</keyword>
<comment type="caution">
    <text evidence="2">The sequence shown here is derived from an EMBL/GenBank/DDBJ whole genome shotgun (WGS) entry which is preliminary data.</text>
</comment>
<dbReference type="Proteomes" id="UP001066276">
    <property type="component" value="Chromosome 4_2"/>
</dbReference>
<evidence type="ECO:0000313" key="3">
    <source>
        <dbReference type="Proteomes" id="UP001066276"/>
    </source>
</evidence>
<evidence type="ECO:0000256" key="1">
    <source>
        <dbReference type="SAM" id="MobiDB-lite"/>
    </source>
</evidence>
<dbReference type="AlphaFoldDB" id="A0AAV7SQE0"/>
<organism evidence="2 3">
    <name type="scientific">Pleurodeles waltl</name>
    <name type="common">Iberian ribbed newt</name>
    <dbReference type="NCBI Taxonomy" id="8319"/>
    <lineage>
        <taxon>Eukaryota</taxon>
        <taxon>Metazoa</taxon>
        <taxon>Chordata</taxon>
        <taxon>Craniata</taxon>
        <taxon>Vertebrata</taxon>
        <taxon>Euteleostomi</taxon>
        <taxon>Amphibia</taxon>
        <taxon>Batrachia</taxon>
        <taxon>Caudata</taxon>
        <taxon>Salamandroidea</taxon>
        <taxon>Salamandridae</taxon>
        <taxon>Pleurodelinae</taxon>
        <taxon>Pleurodeles</taxon>
    </lineage>
</organism>